<proteinExistence type="predicted"/>
<dbReference type="EMBL" id="CP000828">
    <property type="protein sequence ID" value="ABW28046.1"/>
    <property type="molecule type" value="Genomic_DNA"/>
</dbReference>
<evidence type="ECO:0000313" key="2">
    <source>
        <dbReference type="Proteomes" id="UP000000268"/>
    </source>
</evidence>
<sequence length="41" mass="4837">MHPTGDYFMQICQFNLLCSDHSSELIILEMPLSKRCFRAIF</sequence>
<dbReference type="KEGG" id="amr:AM1_3050"/>
<dbReference type="AlphaFoldDB" id="B0CDH7"/>
<accession>B0CDH7</accession>
<dbReference type="STRING" id="329726.AM1_3050"/>
<reference evidence="1 2" key="1">
    <citation type="journal article" date="2008" name="Proc. Natl. Acad. Sci. U.S.A.">
        <title>Niche adaptation and genome expansion in the chlorophyll d-producing cyanobacterium Acaryochloris marina.</title>
        <authorList>
            <person name="Swingley W.D."/>
            <person name="Chen M."/>
            <person name="Cheung P.C."/>
            <person name="Conrad A.L."/>
            <person name="Dejesa L.C."/>
            <person name="Hao J."/>
            <person name="Honchak B.M."/>
            <person name="Karbach L.E."/>
            <person name="Kurdoglu A."/>
            <person name="Lahiri S."/>
            <person name="Mastrian S.D."/>
            <person name="Miyashita H."/>
            <person name="Page L."/>
            <person name="Ramakrishna P."/>
            <person name="Satoh S."/>
            <person name="Sattley W.M."/>
            <person name="Shimada Y."/>
            <person name="Taylor H.L."/>
            <person name="Tomo T."/>
            <person name="Tsuchiya T."/>
            <person name="Wang Z.T."/>
            <person name="Raymond J."/>
            <person name="Mimuro M."/>
            <person name="Blankenship R.E."/>
            <person name="Touchman J.W."/>
        </authorList>
    </citation>
    <scope>NUCLEOTIDE SEQUENCE [LARGE SCALE GENOMIC DNA]</scope>
    <source>
        <strain evidence="2">MBIC 11017</strain>
    </source>
</reference>
<dbReference type="HOGENOM" id="CLU_3264063_0_0_3"/>
<keyword evidence="2" id="KW-1185">Reference proteome</keyword>
<name>B0CDH7_ACAM1</name>
<organism evidence="1 2">
    <name type="scientific">Acaryochloris marina (strain MBIC 11017)</name>
    <dbReference type="NCBI Taxonomy" id="329726"/>
    <lineage>
        <taxon>Bacteria</taxon>
        <taxon>Bacillati</taxon>
        <taxon>Cyanobacteriota</taxon>
        <taxon>Cyanophyceae</taxon>
        <taxon>Acaryochloridales</taxon>
        <taxon>Acaryochloridaceae</taxon>
        <taxon>Acaryochloris</taxon>
    </lineage>
</organism>
<gene>
    <name evidence="1" type="ordered locus">AM1_3050</name>
</gene>
<dbReference type="Proteomes" id="UP000000268">
    <property type="component" value="Chromosome"/>
</dbReference>
<evidence type="ECO:0000313" key="1">
    <source>
        <dbReference type="EMBL" id="ABW28046.1"/>
    </source>
</evidence>
<protein>
    <submittedName>
        <fullName evidence="1">Uncharacterized protein</fullName>
    </submittedName>
</protein>